<sequence>MKKLLFFETPADFRKWLEENHQTETELLVGYYKVATKKPTMNWSESVDEALCFGWIDGVRRSIDDDSYCIRFTPRNPKSNWSAVNIKKVEEMIRLGKMTPAGLAAFEKRKEDRSAIYSYENPPEKLNPEMEAHFRNNKAAWDFFGKQPPSYRKSRLLWVMSAKQEATQFSRLDKLIAACAEGKRLF</sequence>
<accession>A0A5K7SAU3</accession>
<dbReference type="Pfam" id="PF13376">
    <property type="entry name" value="OmdA"/>
    <property type="match status" value="1"/>
</dbReference>
<proteinExistence type="predicted"/>
<dbReference type="Proteomes" id="UP001193389">
    <property type="component" value="Chromosome"/>
</dbReference>
<evidence type="ECO:0000313" key="2">
    <source>
        <dbReference type="Proteomes" id="UP001193389"/>
    </source>
</evidence>
<protein>
    <submittedName>
        <fullName evidence="1">Gll0036 protein</fullName>
    </submittedName>
</protein>
<gene>
    <name evidence="1" type="ORF">AQPE_2846</name>
</gene>
<name>A0A5K7SAU3_9BACT</name>
<dbReference type="EMBL" id="AP018694">
    <property type="protein sequence ID" value="BBE18682.1"/>
    <property type="molecule type" value="Genomic_DNA"/>
</dbReference>
<reference evidence="1" key="1">
    <citation type="journal article" date="2020" name="Int. J. Syst. Evol. Microbiol.">
        <title>Aquipluma nitroreducens gen. nov. sp. nov., a novel facultatively anaerobic bacterium isolated from a freshwater lake.</title>
        <authorList>
            <person name="Watanabe M."/>
            <person name="Kojima H."/>
            <person name="Fukui M."/>
        </authorList>
    </citation>
    <scope>NUCLEOTIDE SEQUENCE</scope>
    <source>
        <strain evidence="1">MeG22</strain>
    </source>
</reference>
<keyword evidence="2" id="KW-1185">Reference proteome</keyword>
<dbReference type="KEGG" id="anf:AQPE_2846"/>
<evidence type="ECO:0000313" key="1">
    <source>
        <dbReference type="EMBL" id="BBE18682.1"/>
    </source>
</evidence>
<organism evidence="1 2">
    <name type="scientific">Aquipluma nitroreducens</name>
    <dbReference type="NCBI Taxonomy" id="2010828"/>
    <lineage>
        <taxon>Bacteria</taxon>
        <taxon>Pseudomonadati</taxon>
        <taxon>Bacteroidota</taxon>
        <taxon>Bacteroidia</taxon>
        <taxon>Marinilabiliales</taxon>
        <taxon>Prolixibacteraceae</taxon>
        <taxon>Aquipluma</taxon>
    </lineage>
</organism>
<dbReference type="AlphaFoldDB" id="A0A5K7SAU3"/>
<dbReference type="RefSeq" id="WP_318346997.1">
    <property type="nucleotide sequence ID" value="NZ_AP018694.1"/>
</dbReference>